<reference evidence="1" key="1">
    <citation type="submission" date="2021-05" db="EMBL/GenBank/DDBJ databases">
        <authorList>
            <person name="Pan Q."/>
            <person name="Jouanno E."/>
            <person name="Zahm M."/>
            <person name="Klopp C."/>
            <person name="Cabau C."/>
            <person name="Louis A."/>
            <person name="Berthelot C."/>
            <person name="Parey E."/>
            <person name="Roest Crollius H."/>
            <person name="Montfort J."/>
            <person name="Robinson-Rechavi M."/>
            <person name="Bouchez O."/>
            <person name="Lampietro C."/>
            <person name="Lopez Roques C."/>
            <person name="Donnadieu C."/>
            <person name="Postlethwait J."/>
            <person name="Bobe J."/>
            <person name="Dillon D."/>
            <person name="Chandos A."/>
            <person name="von Hippel F."/>
            <person name="Guiguen Y."/>
        </authorList>
    </citation>
    <scope>NUCLEOTIDE SEQUENCE</scope>
    <source>
        <strain evidence="1">YG-Jan2019</strain>
    </source>
</reference>
<sequence>MSLSHHCRRPLVMGIPNLRAVPSTKPINLSRRDGRRVGEFEESMDTESISSSPLLLWSRETQEKIAGVYKGAGGLTLRPHILPRKSSLPPVPRSQTIESMPSPMSSSPRRERLNCLRIAHGIAQKICCPVRRLLEDAYIHCLNLKERL</sequence>
<comment type="caution">
    <text evidence="1">The sequence shown here is derived from an EMBL/GenBank/DDBJ whole genome shotgun (WGS) entry which is preliminary data.</text>
</comment>
<proteinExistence type="predicted"/>
<dbReference type="EMBL" id="CM055734">
    <property type="protein sequence ID" value="KAJ8009584.1"/>
    <property type="molecule type" value="Genomic_DNA"/>
</dbReference>
<protein>
    <submittedName>
        <fullName evidence="1">Uncharacterized protein</fullName>
    </submittedName>
</protein>
<evidence type="ECO:0000313" key="2">
    <source>
        <dbReference type="Proteomes" id="UP001157502"/>
    </source>
</evidence>
<accession>A0ACC2H0N6</accession>
<keyword evidence="2" id="KW-1185">Reference proteome</keyword>
<organism evidence="1 2">
    <name type="scientific">Dallia pectoralis</name>
    <name type="common">Alaska blackfish</name>
    <dbReference type="NCBI Taxonomy" id="75939"/>
    <lineage>
        <taxon>Eukaryota</taxon>
        <taxon>Metazoa</taxon>
        <taxon>Chordata</taxon>
        <taxon>Craniata</taxon>
        <taxon>Vertebrata</taxon>
        <taxon>Euteleostomi</taxon>
        <taxon>Actinopterygii</taxon>
        <taxon>Neopterygii</taxon>
        <taxon>Teleostei</taxon>
        <taxon>Protacanthopterygii</taxon>
        <taxon>Esociformes</taxon>
        <taxon>Umbridae</taxon>
        <taxon>Dallia</taxon>
    </lineage>
</organism>
<name>A0ACC2H0N6_DALPE</name>
<evidence type="ECO:0000313" key="1">
    <source>
        <dbReference type="EMBL" id="KAJ8009584.1"/>
    </source>
</evidence>
<dbReference type="Proteomes" id="UP001157502">
    <property type="component" value="Chromosome 7"/>
</dbReference>
<gene>
    <name evidence="1" type="ORF">DPEC_G00090390</name>
</gene>